<feature type="domain" description="N-acetyltransferase" evidence="1">
    <location>
        <begin position="4"/>
        <end position="142"/>
    </location>
</feature>
<dbReference type="PANTHER" id="PTHR13355">
    <property type="entry name" value="GLUCOSAMINE 6-PHOSPHATE N-ACETYLTRANSFERASE"/>
    <property type="match status" value="1"/>
</dbReference>
<evidence type="ECO:0000313" key="2">
    <source>
        <dbReference type="EMBL" id="HGW91642.1"/>
    </source>
</evidence>
<dbReference type="PROSITE" id="PS51186">
    <property type="entry name" value="GNAT"/>
    <property type="match status" value="1"/>
</dbReference>
<accession>A0A7C4Y559</accession>
<dbReference type="PANTHER" id="PTHR13355:SF11">
    <property type="entry name" value="GLUCOSAMINE 6-PHOSPHATE N-ACETYLTRANSFERASE"/>
    <property type="match status" value="1"/>
</dbReference>
<dbReference type="InterPro" id="IPR014845">
    <property type="entry name" value="GYD/TTHA1554"/>
</dbReference>
<proteinExistence type="predicted"/>
<dbReference type="GO" id="GO:0004343">
    <property type="term" value="F:glucosamine 6-phosphate N-acetyltransferase activity"/>
    <property type="evidence" value="ECO:0007669"/>
    <property type="project" value="TreeGrafter"/>
</dbReference>
<dbReference type="Pfam" id="PF08734">
    <property type="entry name" value="GYD"/>
    <property type="match status" value="1"/>
</dbReference>
<dbReference type="CDD" id="cd04301">
    <property type="entry name" value="NAT_SF"/>
    <property type="match status" value="1"/>
</dbReference>
<organism evidence="2">
    <name type="scientific">candidate division WOR-3 bacterium</name>
    <dbReference type="NCBI Taxonomy" id="2052148"/>
    <lineage>
        <taxon>Bacteria</taxon>
        <taxon>Bacteria division WOR-3</taxon>
    </lineage>
</organism>
<dbReference type="InterPro" id="IPR039143">
    <property type="entry name" value="GNPNAT1-like"/>
</dbReference>
<reference evidence="2" key="1">
    <citation type="journal article" date="2020" name="mSystems">
        <title>Genome- and Community-Level Interaction Insights into Carbon Utilization and Element Cycling Functions of Hydrothermarchaeota in Hydrothermal Sediment.</title>
        <authorList>
            <person name="Zhou Z."/>
            <person name="Liu Y."/>
            <person name="Xu W."/>
            <person name="Pan J."/>
            <person name="Luo Z.H."/>
            <person name="Li M."/>
        </authorList>
    </citation>
    <scope>NUCLEOTIDE SEQUENCE [LARGE SCALE GENOMIC DNA]</scope>
    <source>
        <strain evidence="2">SpSt-780</strain>
    </source>
</reference>
<dbReference type="Gene3D" id="3.40.630.30">
    <property type="match status" value="1"/>
</dbReference>
<dbReference type="Pfam" id="PF13673">
    <property type="entry name" value="Acetyltransf_10"/>
    <property type="match status" value="1"/>
</dbReference>
<name>A0A7C4Y559_UNCW3</name>
<dbReference type="InterPro" id="IPR000182">
    <property type="entry name" value="GNAT_dom"/>
</dbReference>
<protein>
    <submittedName>
        <fullName evidence="2">GNAT family N-acetyltransferase</fullName>
    </submittedName>
</protein>
<evidence type="ECO:0000259" key="1">
    <source>
        <dbReference type="PROSITE" id="PS51186"/>
    </source>
</evidence>
<dbReference type="EMBL" id="DTHG01000045">
    <property type="protein sequence ID" value="HGW91642.1"/>
    <property type="molecule type" value="Genomic_DNA"/>
</dbReference>
<dbReference type="AlphaFoldDB" id="A0A7C4Y559"/>
<dbReference type="InterPro" id="IPR016181">
    <property type="entry name" value="Acyl_CoA_acyltransferase"/>
</dbReference>
<sequence length="242" mass="27863">MFKIKFIKGKKGLKEAYKVRSEVFVKEQGIDEDIELDKFDNIATHLILYVDGKPVGTGRFYFDGRDYRLGRIAVLKEYRGRGYGKMITGELIKYAEKKGVKRIVIHSQKYLEKFYEGFGFKSSGKEFIEAGIPHIKMIFKKGGKMATYILLTKLSPEVTKHMKDRASIGKKWMKKVKEKCPEVKFIAHYALLGPYDFLDIYEAENEEVAAKVSMISLSLGASKAESWTAIPYRRFLELVKEI</sequence>
<dbReference type="SUPFAM" id="SSF55729">
    <property type="entry name" value="Acyl-CoA N-acyltransferases (Nat)"/>
    <property type="match status" value="1"/>
</dbReference>
<gene>
    <name evidence="2" type="ORF">ENV67_03770</name>
</gene>
<comment type="caution">
    <text evidence="2">The sequence shown here is derived from an EMBL/GenBank/DDBJ whole genome shotgun (WGS) entry which is preliminary data.</text>
</comment>
<keyword evidence="2" id="KW-0808">Transferase</keyword>